<accession>U5QQQ0</accession>
<dbReference type="AlphaFoldDB" id="U5QQQ0"/>
<evidence type="ECO:0000313" key="2">
    <source>
        <dbReference type="EMBL" id="AGY60015.1"/>
    </source>
</evidence>
<evidence type="ECO:0000259" key="1">
    <source>
        <dbReference type="Pfam" id="PF05685"/>
    </source>
</evidence>
<dbReference type="InterPro" id="IPR008538">
    <property type="entry name" value="Uma2"/>
</dbReference>
<dbReference type="InterPro" id="IPR012296">
    <property type="entry name" value="Nuclease_put_TT1808"/>
</dbReference>
<dbReference type="Pfam" id="PF05685">
    <property type="entry name" value="Uma2"/>
    <property type="match status" value="1"/>
</dbReference>
<dbReference type="SUPFAM" id="SSF52980">
    <property type="entry name" value="Restriction endonuclease-like"/>
    <property type="match status" value="1"/>
</dbReference>
<dbReference type="HOGENOM" id="CLU_107036_0_0_3"/>
<dbReference type="RefSeq" id="WP_023175333.1">
    <property type="nucleotide sequence ID" value="NC_022600.1"/>
</dbReference>
<dbReference type="PANTHER" id="PTHR34107:SF5">
    <property type="entry name" value="SLL1355 PROTEIN"/>
    <property type="match status" value="1"/>
</dbReference>
<dbReference type="STRING" id="1183438.GKIL_3769"/>
<dbReference type="EMBL" id="CP003587">
    <property type="protein sequence ID" value="AGY60015.1"/>
    <property type="molecule type" value="Genomic_DNA"/>
</dbReference>
<name>U5QQQ0_GLOK1</name>
<organism evidence="2 3">
    <name type="scientific">Gloeobacter kilaueensis (strain ATCC BAA-2537 / CCAP 1431/1 / ULC 316 / JS1)</name>
    <dbReference type="NCBI Taxonomy" id="1183438"/>
    <lineage>
        <taxon>Bacteria</taxon>
        <taxon>Bacillati</taxon>
        <taxon>Cyanobacteriota</taxon>
        <taxon>Cyanophyceae</taxon>
        <taxon>Gloeobacterales</taxon>
        <taxon>Gloeobacteraceae</taxon>
        <taxon>Gloeobacter</taxon>
    </lineage>
</organism>
<proteinExistence type="predicted"/>
<dbReference type="InterPro" id="IPR011335">
    <property type="entry name" value="Restrct_endonuc-II-like"/>
</dbReference>
<evidence type="ECO:0000313" key="3">
    <source>
        <dbReference type="Proteomes" id="UP000017396"/>
    </source>
</evidence>
<dbReference type="PANTHER" id="PTHR34107">
    <property type="entry name" value="SLL0198 PROTEIN-RELATED"/>
    <property type="match status" value="1"/>
</dbReference>
<sequence>MVRIPDRPLTLDDFLQLPETEPASEFVDGQVIQKPMPQGKHSRLQARLVHYLTTAFEATGGADAFPELRCTFGGRSIVPDIAVFVRERIPLDARGEVANGFVLAPDWAIEILSPDQSQTRVTGNLLHCLAHGTRSGWLIDPDERSLLIFPAGKQPLLFGDETQELPVPELGAPLALTPALIFGWLRR</sequence>
<feature type="domain" description="Putative restriction endonuclease" evidence="1">
    <location>
        <begin position="12"/>
        <end position="167"/>
    </location>
</feature>
<keyword evidence="3" id="KW-1185">Reference proteome</keyword>
<protein>
    <recommendedName>
        <fullName evidence="1">Putative restriction endonuclease domain-containing protein</fullName>
    </recommendedName>
</protein>
<dbReference type="eggNOG" id="COG4636">
    <property type="taxonomic scope" value="Bacteria"/>
</dbReference>
<dbReference type="KEGG" id="glj:GKIL_3769"/>
<gene>
    <name evidence="2" type="ORF">GKIL_3769</name>
</gene>
<dbReference type="Proteomes" id="UP000017396">
    <property type="component" value="Chromosome"/>
</dbReference>
<dbReference type="Gene3D" id="3.90.1570.10">
    <property type="entry name" value="tt1808, chain A"/>
    <property type="match status" value="1"/>
</dbReference>
<reference evidence="2 3" key="1">
    <citation type="journal article" date="2013" name="PLoS ONE">
        <title>Cultivation and Complete Genome Sequencing of Gloeobacter kilaueensis sp. nov., from a Lava Cave in Kilauea Caldera, Hawai'i.</title>
        <authorList>
            <person name="Saw J.H."/>
            <person name="Schatz M."/>
            <person name="Brown M.V."/>
            <person name="Kunkel D.D."/>
            <person name="Foster J.S."/>
            <person name="Shick H."/>
            <person name="Christensen S."/>
            <person name="Hou S."/>
            <person name="Wan X."/>
            <person name="Donachie S.P."/>
        </authorList>
    </citation>
    <scope>NUCLEOTIDE SEQUENCE [LARGE SCALE GENOMIC DNA]</scope>
    <source>
        <strain evidence="3">JS</strain>
    </source>
</reference>
<dbReference type="OrthoDB" id="461333at2"/>
<dbReference type="PATRIC" id="fig|1183438.3.peg.3702"/>
<dbReference type="CDD" id="cd06260">
    <property type="entry name" value="DUF820-like"/>
    <property type="match status" value="1"/>
</dbReference>